<keyword evidence="8" id="KW-0539">Nucleus</keyword>
<sequence>MDSLPIEVEGEAMTTDASLPPKQSTEEMEPTVELRSVDLHELMTVKDEEMDFIRDKVAQLDSAPRCLTTDIKVEDCGNLMFWDSECMPDIEEFLSKQEAYEERIHTGEKACECSECGKAFSCRSSLIQHQRIHTGKKPYNCNEYGKAFNHHSALIQHHIIHTGEKPYECSECRKAFNQSTYLIQHHRIHTREKPYKCKECSKAFNDTSSLIKHQRVHTREEPYGCKECGKVFSDQSVLVRHQRIHTG</sequence>
<feature type="region of interest" description="Disordered" evidence="10">
    <location>
        <begin position="1"/>
        <end position="30"/>
    </location>
</feature>
<dbReference type="Gene3D" id="3.30.160.60">
    <property type="entry name" value="Classic Zinc Finger"/>
    <property type="match status" value="5"/>
</dbReference>
<dbReference type="GO" id="GO:0008270">
    <property type="term" value="F:zinc ion binding"/>
    <property type="evidence" value="ECO:0007669"/>
    <property type="project" value="UniProtKB-KW"/>
</dbReference>
<dbReference type="GO" id="GO:0005634">
    <property type="term" value="C:nucleus"/>
    <property type="evidence" value="ECO:0007669"/>
    <property type="project" value="UniProtKB-SubCell"/>
</dbReference>
<keyword evidence="4 9" id="KW-0863">Zinc-finger</keyword>
<name>G5BTW7_HETGA</name>
<protein>
    <submittedName>
        <fullName evidence="12">Zinc finger protein 397</fullName>
    </submittedName>
</protein>
<dbReference type="Pfam" id="PF00096">
    <property type="entry name" value="zf-C2H2"/>
    <property type="match status" value="4"/>
</dbReference>
<dbReference type="Gene3D" id="6.10.140.140">
    <property type="match status" value="1"/>
</dbReference>
<evidence type="ECO:0000313" key="12">
    <source>
        <dbReference type="EMBL" id="EHB12728.1"/>
    </source>
</evidence>
<evidence type="ECO:0000256" key="10">
    <source>
        <dbReference type="SAM" id="MobiDB-lite"/>
    </source>
</evidence>
<reference evidence="12 13" key="1">
    <citation type="journal article" date="2011" name="Nature">
        <title>Genome sequencing reveals insights into physiology and longevity of the naked mole rat.</title>
        <authorList>
            <person name="Kim E.B."/>
            <person name="Fang X."/>
            <person name="Fushan A.A."/>
            <person name="Huang Z."/>
            <person name="Lobanov A.V."/>
            <person name="Han L."/>
            <person name="Marino S.M."/>
            <person name="Sun X."/>
            <person name="Turanov A.A."/>
            <person name="Yang P."/>
            <person name="Yim S.H."/>
            <person name="Zhao X."/>
            <person name="Kasaikina M.V."/>
            <person name="Stoletzki N."/>
            <person name="Peng C."/>
            <person name="Polak P."/>
            <person name="Xiong Z."/>
            <person name="Kiezun A."/>
            <person name="Zhu Y."/>
            <person name="Chen Y."/>
            <person name="Kryukov G.V."/>
            <person name="Zhang Q."/>
            <person name="Peshkin L."/>
            <person name="Yang L."/>
            <person name="Bronson R.T."/>
            <person name="Buffenstein R."/>
            <person name="Wang B."/>
            <person name="Han C."/>
            <person name="Li Q."/>
            <person name="Chen L."/>
            <person name="Zhao W."/>
            <person name="Sunyaev S.R."/>
            <person name="Park T.J."/>
            <person name="Zhang G."/>
            <person name="Wang J."/>
            <person name="Gladyshev V.N."/>
        </authorList>
    </citation>
    <scope>NUCLEOTIDE SEQUENCE [LARGE SCALE GENOMIC DNA]</scope>
</reference>
<dbReference type="InterPro" id="IPR036051">
    <property type="entry name" value="KRAB_dom_sf"/>
</dbReference>
<dbReference type="EMBL" id="JH171783">
    <property type="protein sequence ID" value="EHB12728.1"/>
    <property type="molecule type" value="Genomic_DNA"/>
</dbReference>
<dbReference type="InterPro" id="IPR013087">
    <property type="entry name" value="Znf_C2H2_type"/>
</dbReference>
<evidence type="ECO:0000256" key="4">
    <source>
        <dbReference type="ARBA" id="ARBA00022771"/>
    </source>
</evidence>
<comment type="subcellular location">
    <subcellularLocation>
        <location evidence="1">Nucleus</location>
    </subcellularLocation>
</comment>
<evidence type="ECO:0000256" key="3">
    <source>
        <dbReference type="ARBA" id="ARBA00022737"/>
    </source>
</evidence>
<keyword evidence="7" id="KW-0804">Transcription</keyword>
<feature type="domain" description="C2H2-type" evidence="11">
    <location>
        <begin position="167"/>
        <end position="194"/>
    </location>
</feature>
<dbReference type="FunFam" id="3.30.160.60:FF:000005">
    <property type="entry name" value="Zinc finger protein 14 homolog"/>
    <property type="match status" value="1"/>
</dbReference>
<dbReference type="PROSITE" id="PS50157">
    <property type="entry name" value="ZINC_FINGER_C2H2_2"/>
    <property type="match status" value="5"/>
</dbReference>
<evidence type="ECO:0000256" key="8">
    <source>
        <dbReference type="ARBA" id="ARBA00023242"/>
    </source>
</evidence>
<dbReference type="SUPFAM" id="SSF109640">
    <property type="entry name" value="KRAB domain (Kruppel-associated box)"/>
    <property type="match status" value="1"/>
</dbReference>
<dbReference type="GO" id="GO:0006355">
    <property type="term" value="P:regulation of DNA-templated transcription"/>
    <property type="evidence" value="ECO:0007669"/>
    <property type="project" value="InterPro"/>
</dbReference>
<evidence type="ECO:0000256" key="7">
    <source>
        <dbReference type="ARBA" id="ARBA00023163"/>
    </source>
</evidence>
<dbReference type="InterPro" id="IPR036236">
    <property type="entry name" value="Znf_C2H2_sf"/>
</dbReference>
<evidence type="ECO:0000256" key="9">
    <source>
        <dbReference type="PROSITE-ProRule" id="PRU00042"/>
    </source>
</evidence>
<keyword evidence="5" id="KW-0862">Zinc</keyword>
<dbReference type="InterPro" id="IPR050826">
    <property type="entry name" value="Krueppel_C2H2_ZnFinger"/>
</dbReference>
<dbReference type="FunFam" id="3.30.160.60:FF:002343">
    <property type="entry name" value="Zinc finger protein 33A"/>
    <property type="match status" value="1"/>
</dbReference>
<dbReference type="FunFam" id="3.30.160.60:FF:000016">
    <property type="entry name" value="zinc finger protein 37 homolog"/>
    <property type="match status" value="1"/>
</dbReference>
<evidence type="ECO:0000256" key="5">
    <source>
        <dbReference type="ARBA" id="ARBA00022833"/>
    </source>
</evidence>
<feature type="domain" description="C2H2-type" evidence="11">
    <location>
        <begin position="223"/>
        <end position="247"/>
    </location>
</feature>
<evidence type="ECO:0000313" key="13">
    <source>
        <dbReference type="Proteomes" id="UP000006813"/>
    </source>
</evidence>
<keyword evidence="6" id="KW-0238">DNA-binding</keyword>
<dbReference type="Proteomes" id="UP000006813">
    <property type="component" value="Unassembled WGS sequence"/>
</dbReference>
<keyword evidence="3" id="KW-0677">Repeat</keyword>
<dbReference type="PANTHER" id="PTHR24377">
    <property type="entry name" value="IP01015P-RELATED"/>
    <property type="match status" value="1"/>
</dbReference>
<accession>G5BTW7</accession>
<keyword evidence="2" id="KW-0479">Metal-binding</keyword>
<proteinExistence type="predicted"/>
<dbReference type="SMART" id="SM00355">
    <property type="entry name" value="ZnF_C2H2"/>
    <property type="match status" value="5"/>
</dbReference>
<evidence type="ECO:0000256" key="1">
    <source>
        <dbReference type="ARBA" id="ARBA00004123"/>
    </source>
</evidence>
<dbReference type="SUPFAM" id="SSF57667">
    <property type="entry name" value="beta-beta-alpha zinc fingers"/>
    <property type="match status" value="3"/>
</dbReference>
<evidence type="ECO:0000256" key="6">
    <source>
        <dbReference type="ARBA" id="ARBA00023125"/>
    </source>
</evidence>
<dbReference type="InParanoid" id="G5BTW7"/>
<organism evidence="12 13">
    <name type="scientific">Heterocephalus glaber</name>
    <name type="common">Naked mole rat</name>
    <dbReference type="NCBI Taxonomy" id="10181"/>
    <lineage>
        <taxon>Eukaryota</taxon>
        <taxon>Metazoa</taxon>
        <taxon>Chordata</taxon>
        <taxon>Craniata</taxon>
        <taxon>Vertebrata</taxon>
        <taxon>Euteleostomi</taxon>
        <taxon>Mammalia</taxon>
        <taxon>Eutheria</taxon>
        <taxon>Euarchontoglires</taxon>
        <taxon>Glires</taxon>
        <taxon>Rodentia</taxon>
        <taxon>Hystricomorpha</taxon>
        <taxon>Bathyergidae</taxon>
        <taxon>Heterocephalus</taxon>
    </lineage>
</organism>
<dbReference type="AlphaFoldDB" id="G5BTW7"/>
<gene>
    <name evidence="12" type="ORF">GW7_07765</name>
</gene>
<feature type="domain" description="C2H2-type" evidence="11">
    <location>
        <begin position="139"/>
        <end position="166"/>
    </location>
</feature>
<dbReference type="GO" id="GO:0003677">
    <property type="term" value="F:DNA binding"/>
    <property type="evidence" value="ECO:0007669"/>
    <property type="project" value="UniProtKB-KW"/>
</dbReference>
<dbReference type="FunFam" id="3.30.160.60:FF:000295">
    <property type="entry name" value="zinc finger protein 19"/>
    <property type="match status" value="1"/>
</dbReference>
<evidence type="ECO:0000259" key="11">
    <source>
        <dbReference type="PROSITE" id="PS50157"/>
    </source>
</evidence>
<evidence type="ECO:0000256" key="2">
    <source>
        <dbReference type="ARBA" id="ARBA00022723"/>
    </source>
</evidence>
<feature type="domain" description="C2H2-type" evidence="11">
    <location>
        <begin position="111"/>
        <end position="138"/>
    </location>
</feature>
<dbReference type="PROSITE" id="PS00028">
    <property type="entry name" value="ZINC_FINGER_C2H2_1"/>
    <property type="match status" value="4"/>
</dbReference>
<feature type="domain" description="C2H2-type" evidence="11">
    <location>
        <begin position="195"/>
        <end position="222"/>
    </location>
</feature>
<dbReference type="FunFam" id="3.30.160.60:FF:000176">
    <property type="entry name" value="zinc finger protein 70"/>
    <property type="match status" value="1"/>
</dbReference>